<dbReference type="AlphaFoldDB" id="A0A9P5NST0"/>
<keyword evidence="1" id="KW-0472">Membrane</keyword>
<feature type="non-terminal residue" evidence="2">
    <location>
        <position position="76"/>
    </location>
</feature>
<evidence type="ECO:0000313" key="2">
    <source>
        <dbReference type="EMBL" id="KAF8905226.1"/>
    </source>
</evidence>
<sequence length="76" mass="8891">MTRYHLPLSLQFLSLLFQLILWTHWQNLPILSMFRPCFPTLLLTLFPRVLSCIQQSCLGLNSALLINVLFIKISME</sequence>
<accession>A0A9P5NST0</accession>
<name>A0A9P5NST0_GYMJU</name>
<reference evidence="2" key="1">
    <citation type="submission" date="2020-11" db="EMBL/GenBank/DDBJ databases">
        <authorList>
            <consortium name="DOE Joint Genome Institute"/>
            <person name="Ahrendt S."/>
            <person name="Riley R."/>
            <person name="Andreopoulos W."/>
            <person name="LaButti K."/>
            <person name="Pangilinan J."/>
            <person name="Ruiz-duenas F.J."/>
            <person name="Barrasa J.M."/>
            <person name="Sanchez-Garcia M."/>
            <person name="Camarero S."/>
            <person name="Miyauchi S."/>
            <person name="Serrano A."/>
            <person name="Linde D."/>
            <person name="Babiker R."/>
            <person name="Drula E."/>
            <person name="Ayuso-Fernandez I."/>
            <person name="Pacheco R."/>
            <person name="Padilla G."/>
            <person name="Ferreira P."/>
            <person name="Barriuso J."/>
            <person name="Kellner H."/>
            <person name="Castanera R."/>
            <person name="Alfaro M."/>
            <person name="Ramirez L."/>
            <person name="Pisabarro A.G."/>
            <person name="Kuo A."/>
            <person name="Tritt A."/>
            <person name="Lipzen A."/>
            <person name="He G."/>
            <person name="Yan M."/>
            <person name="Ng V."/>
            <person name="Cullen D."/>
            <person name="Martin F."/>
            <person name="Rosso M.-N."/>
            <person name="Henrissat B."/>
            <person name="Hibbett D."/>
            <person name="Martinez A.T."/>
            <person name="Grigoriev I.V."/>
        </authorList>
    </citation>
    <scope>NUCLEOTIDE SEQUENCE</scope>
    <source>
        <strain evidence="2">AH 44721</strain>
    </source>
</reference>
<gene>
    <name evidence="2" type="ORF">CPB84DRAFT_1771949</name>
</gene>
<dbReference type="Proteomes" id="UP000724874">
    <property type="component" value="Unassembled WGS sequence"/>
</dbReference>
<protein>
    <submittedName>
        <fullName evidence="2">Uncharacterized protein</fullName>
    </submittedName>
</protein>
<keyword evidence="1" id="KW-1133">Transmembrane helix</keyword>
<proteinExistence type="predicted"/>
<feature type="transmembrane region" description="Helical" evidence="1">
    <location>
        <begin position="7"/>
        <end position="25"/>
    </location>
</feature>
<evidence type="ECO:0000313" key="3">
    <source>
        <dbReference type="Proteomes" id="UP000724874"/>
    </source>
</evidence>
<feature type="transmembrane region" description="Helical" evidence="1">
    <location>
        <begin position="45"/>
        <end position="70"/>
    </location>
</feature>
<keyword evidence="1" id="KW-0812">Transmembrane</keyword>
<comment type="caution">
    <text evidence="2">The sequence shown here is derived from an EMBL/GenBank/DDBJ whole genome shotgun (WGS) entry which is preliminary data.</text>
</comment>
<dbReference type="EMBL" id="JADNYJ010000023">
    <property type="protein sequence ID" value="KAF8905226.1"/>
    <property type="molecule type" value="Genomic_DNA"/>
</dbReference>
<organism evidence="2 3">
    <name type="scientific">Gymnopilus junonius</name>
    <name type="common">Spectacular rustgill mushroom</name>
    <name type="synonym">Gymnopilus spectabilis subsp. junonius</name>
    <dbReference type="NCBI Taxonomy" id="109634"/>
    <lineage>
        <taxon>Eukaryota</taxon>
        <taxon>Fungi</taxon>
        <taxon>Dikarya</taxon>
        <taxon>Basidiomycota</taxon>
        <taxon>Agaricomycotina</taxon>
        <taxon>Agaricomycetes</taxon>
        <taxon>Agaricomycetidae</taxon>
        <taxon>Agaricales</taxon>
        <taxon>Agaricineae</taxon>
        <taxon>Hymenogastraceae</taxon>
        <taxon>Gymnopilus</taxon>
    </lineage>
</organism>
<keyword evidence="3" id="KW-1185">Reference proteome</keyword>
<evidence type="ECO:0000256" key="1">
    <source>
        <dbReference type="SAM" id="Phobius"/>
    </source>
</evidence>